<keyword evidence="2" id="KW-1185">Reference proteome</keyword>
<keyword evidence="1" id="KW-0418">Kinase</keyword>
<evidence type="ECO:0000313" key="2">
    <source>
        <dbReference type="Proteomes" id="UP001164539"/>
    </source>
</evidence>
<organism evidence="1 2">
    <name type="scientific">Melia azedarach</name>
    <name type="common">Chinaberry tree</name>
    <dbReference type="NCBI Taxonomy" id="155640"/>
    <lineage>
        <taxon>Eukaryota</taxon>
        <taxon>Viridiplantae</taxon>
        <taxon>Streptophyta</taxon>
        <taxon>Embryophyta</taxon>
        <taxon>Tracheophyta</taxon>
        <taxon>Spermatophyta</taxon>
        <taxon>Magnoliopsida</taxon>
        <taxon>eudicotyledons</taxon>
        <taxon>Gunneridae</taxon>
        <taxon>Pentapetalae</taxon>
        <taxon>rosids</taxon>
        <taxon>malvids</taxon>
        <taxon>Sapindales</taxon>
        <taxon>Meliaceae</taxon>
        <taxon>Melia</taxon>
    </lineage>
</organism>
<accession>A0ACC1YBG6</accession>
<dbReference type="EMBL" id="CM051397">
    <property type="protein sequence ID" value="KAJ4721072.1"/>
    <property type="molecule type" value="Genomic_DNA"/>
</dbReference>
<dbReference type="Proteomes" id="UP001164539">
    <property type="component" value="Chromosome 4"/>
</dbReference>
<reference evidence="1 2" key="1">
    <citation type="journal article" date="2023" name="Science">
        <title>Complex scaffold remodeling in plant triterpene biosynthesis.</title>
        <authorList>
            <person name="De La Pena R."/>
            <person name="Hodgson H."/>
            <person name="Liu J.C."/>
            <person name="Stephenson M.J."/>
            <person name="Martin A.C."/>
            <person name="Owen C."/>
            <person name="Harkess A."/>
            <person name="Leebens-Mack J."/>
            <person name="Jimenez L.E."/>
            <person name="Osbourn A."/>
            <person name="Sattely E.S."/>
        </authorList>
    </citation>
    <scope>NUCLEOTIDE SEQUENCE [LARGE SCALE GENOMIC DNA]</scope>
    <source>
        <strain evidence="2">cv. JPN11</strain>
        <tissue evidence="1">Leaf</tissue>
    </source>
</reference>
<keyword evidence="1" id="KW-0808">Transferase</keyword>
<proteinExistence type="predicted"/>
<name>A0ACC1YBG6_MELAZ</name>
<gene>
    <name evidence="1" type="ORF">OWV82_008798</name>
</gene>
<comment type="caution">
    <text evidence="1">The sequence shown here is derived from an EMBL/GenBank/DDBJ whole genome shotgun (WGS) entry which is preliminary data.</text>
</comment>
<evidence type="ECO:0000313" key="1">
    <source>
        <dbReference type="EMBL" id="KAJ4721072.1"/>
    </source>
</evidence>
<sequence>MLLTAPDYSSSSLVSSISHQQCNFLFSKGLRLRLNSVTVSRTRKGLRCRASLITNPDSFEVGRLLGSYGFMNVTSYSGLQDFEYSAGDLGRFRVPDVGEGSVKIRLYEGRIAQGPLRGTSVIFKVYPGQRAGGIEADMMAANELNAHSFLQSSSEGLCQNLVILVGGFETKTGEQWLVFRNDGKYSAADYAKLTSEKISKRRSAGEGSWNHYEQEQEIKRRRSFVIKLFQGAMIGLAFMHDHDRLHQSLGPSSIVLNTIVERDAAYLVPRLRDLAFSVDIRFQNLEEDPGTFSEGLWRRAVAAGAFTHMEKRAFGIADDIYEAGLLFAYLAFVTFCEANIMDSLSLQRLLESTFQLDLQATREYCLADDRLLEAVKFLDLDNGAGWELLQAMLNPDFRKRPIAEAVINHRFMTSVVL</sequence>
<protein>
    <submittedName>
        <fullName evidence="1">Protein kinase superfamily protein</fullName>
    </submittedName>
</protein>